<dbReference type="InterPro" id="IPR018247">
    <property type="entry name" value="EF_Hand_1_Ca_BS"/>
</dbReference>
<evidence type="ECO:0000256" key="1">
    <source>
        <dbReference type="ARBA" id="ARBA00007323"/>
    </source>
</evidence>
<accession>A0A6A5F7K7</accession>
<dbReference type="Pfam" id="PF00036">
    <property type="entry name" value="EF-hand_1"/>
    <property type="match status" value="1"/>
</dbReference>
<dbReference type="InterPro" id="IPR034325">
    <property type="entry name" value="S-100_dom"/>
</dbReference>
<dbReference type="SUPFAM" id="SSF47473">
    <property type="entry name" value="EF-hand"/>
    <property type="match status" value="2"/>
</dbReference>
<dbReference type="Proteomes" id="UP000465112">
    <property type="component" value="Chromosome 7"/>
</dbReference>
<dbReference type="PROSITE" id="PS00303">
    <property type="entry name" value="S100_CABP"/>
    <property type="match status" value="1"/>
</dbReference>
<dbReference type="AlphaFoldDB" id="A0A6A5F7K7"/>
<keyword evidence="4 5" id="KW-0106">Calcium</keyword>
<dbReference type="GO" id="GO:0005737">
    <property type="term" value="C:cytoplasm"/>
    <property type="evidence" value="ECO:0007669"/>
    <property type="project" value="TreeGrafter"/>
</dbReference>
<name>A0A6A5F7K7_PERFL</name>
<keyword evidence="8" id="KW-1185">Reference proteome</keyword>
<dbReference type="PANTHER" id="PTHR11639:SF118">
    <property type="entry name" value="PROTEIN S100"/>
    <property type="match status" value="1"/>
</dbReference>
<dbReference type="PROSITE" id="PS50222">
    <property type="entry name" value="EF_HAND_2"/>
    <property type="match status" value="1"/>
</dbReference>
<evidence type="ECO:0000259" key="6">
    <source>
        <dbReference type="PROSITE" id="PS50222"/>
    </source>
</evidence>
<dbReference type="Gene3D" id="1.10.238.10">
    <property type="entry name" value="EF-hand"/>
    <property type="match status" value="2"/>
</dbReference>
<evidence type="ECO:0000313" key="8">
    <source>
        <dbReference type="Proteomes" id="UP000465112"/>
    </source>
</evidence>
<reference evidence="7 8" key="1">
    <citation type="submission" date="2019-06" db="EMBL/GenBank/DDBJ databases">
        <title>A chromosome-scale genome assembly of the European perch, Perca fluviatilis.</title>
        <authorList>
            <person name="Roques C."/>
            <person name="Zahm M."/>
            <person name="Cabau C."/>
            <person name="Klopp C."/>
            <person name="Bouchez O."/>
            <person name="Donnadieu C."/>
            <person name="Kuhl H."/>
            <person name="Gislard M."/>
            <person name="Guendouz S."/>
            <person name="Journot L."/>
            <person name="Haffray P."/>
            <person name="Bestin A."/>
            <person name="Morvezen R."/>
            <person name="Feron R."/>
            <person name="Wen M."/>
            <person name="Jouanno E."/>
            <person name="Herpin A."/>
            <person name="Schartl M."/>
            <person name="Postlethwait J."/>
            <person name="Schaerlinger B."/>
            <person name="Chardard D."/>
            <person name="Lecocq T."/>
            <person name="Poncet C."/>
            <person name="Jaffrelo L."/>
            <person name="Lampietro C."/>
            <person name="Guiguen Y."/>
        </authorList>
    </citation>
    <scope>NUCLEOTIDE SEQUENCE [LARGE SCALE GENOMIC DNA]</scope>
    <source>
        <tissue evidence="7">Blood</tissue>
    </source>
</reference>
<dbReference type="EMBL" id="VHII01000007">
    <property type="protein sequence ID" value="KAF1387958.1"/>
    <property type="molecule type" value="Genomic_DNA"/>
</dbReference>
<dbReference type="InterPro" id="IPR001751">
    <property type="entry name" value="S100/CaBP7/8-like_CS"/>
</dbReference>
<organism evidence="7 8">
    <name type="scientific">Perca fluviatilis</name>
    <name type="common">European perch</name>
    <dbReference type="NCBI Taxonomy" id="8168"/>
    <lineage>
        <taxon>Eukaryota</taxon>
        <taxon>Metazoa</taxon>
        <taxon>Chordata</taxon>
        <taxon>Craniata</taxon>
        <taxon>Vertebrata</taxon>
        <taxon>Euteleostomi</taxon>
        <taxon>Actinopterygii</taxon>
        <taxon>Neopterygii</taxon>
        <taxon>Teleostei</taxon>
        <taxon>Neoteleostei</taxon>
        <taxon>Acanthomorphata</taxon>
        <taxon>Eupercaria</taxon>
        <taxon>Perciformes</taxon>
        <taxon>Percoidei</taxon>
        <taxon>Percidae</taxon>
        <taxon>Percinae</taxon>
        <taxon>Perca</taxon>
    </lineage>
</organism>
<evidence type="ECO:0000256" key="3">
    <source>
        <dbReference type="ARBA" id="ARBA00022737"/>
    </source>
</evidence>
<evidence type="ECO:0000256" key="4">
    <source>
        <dbReference type="ARBA" id="ARBA00022837"/>
    </source>
</evidence>
<dbReference type="InterPro" id="IPR002048">
    <property type="entry name" value="EF_hand_dom"/>
</dbReference>
<feature type="domain" description="EF-hand" evidence="6">
    <location>
        <begin position="99"/>
        <end position="134"/>
    </location>
</feature>
<comment type="similarity">
    <text evidence="1 5">Belongs to the S-100 family.</text>
</comment>
<dbReference type="InterPro" id="IPR011992">
    <property type="entry name" value="EF-hand-dom_pair"/>
</dbReference>
<dbReference type="PANTHER" id="PTHR11639">
    <property type="entry name" value="S100 CALCIUM-BINDING PROTEIN"/>
    <property type="match status" value="1"/>
</dbReference>
<comment type="caution">
    <text evidence="7">The sequence shown here is derived from an EMBL/GenBank/DDBJ whole genome shotgun (WGS) entry which is preliminary data.</text>
</comment>
<keyword evidence="2 5" id="KW-0479">Metal-binding</keyword>
<proteinExistence type="inferred from homology"/>
<dbReference type="PROSITE" id="PS00018">
    <property type="entry name" value="EF_HAND_1"/>
    <property type="match status" value="1"/>
</dbReference>
<dbReference type="CDD" id="cd00213">
    <property type="entry name" value="S-100"/>
    <property type="match status" value="1"/>
</dbReference>
<dbReference type="SMART" id="SM01394">
    <property type="entry name" value="S_100"/>
    <property type="match status" value="2"/>
</dbReference>
<dbReference type="GO" id="GO:0005509">
    <property type="term" value="F:calcium ion binding"/>
    <property type="evidence" value="ECO:0007669"/>
    <property type="project" value="InterPro"/>
</dbReference>
<dbReference type="GO" id="GO:0046914">
    <property type="term" value="F:transition metal ion binding"/>
    <property type="evidence" value="ECO:0007669"/>
    <property type="project" value="InterPro"/>
</dbReference>
<evidence type="ECO:0000313" key="7">
    <source>
        <dbReference type="EMBL" id="KAF1387958.1"/>
    </source>
</evidence>
<evidence type="ECO:0000256" key="5">
    <source>
        <dbReference type="RuleBase" id="RU361184"/>
    </source>
</evidence>
<evidence type="ECO:0000256" key="2">
    <source>
        <dbReference type="ARBA" id="ARBA00022723"/>
    </source>
</evidence>
<dbReference type="Pfam" id="PF01023">
    <property type="entry name" value="S_100"/>
    <property type="match status" value="2"/>
</dbReference>
<protein>
    <recommendedName>
        <fullName evidence="5">Protein S100</fullName>
    </recommendedName>
    <alternativeName>
        <fullName evidence="5">S100 calcium-binding protein</fullName>
    </alternativeName>
</protein>
<gene>
    <name evidence="7" type="ORF">PFLUV_G00085310</name>
</gene>
<keyword evidence="3" id="KW-0677">Repeat</keyword>
<dbReference type="GO" id="GO:0048306">
    <property type="term" value="F:calcium-dependent protein binding"/>
    <property type="evidence" value="ECO:0007669"/>
    <property type="project" value="TreeGrafter"/>
</dbReference>
<dbReference type="SMART" id="SM00054">
    <property type="entry name" value="EFh"/>
    <property type="match status" value="1"/>
</dbReference>
<dbReference type="InterPro" id="IPR013787">
    <property type="entry name" value="S100_Ca-bd_sub"/>
</dbReference>
<sequence length="138" mass="15459">MSQLMQAMDVLRAIFDKYAGKEGDKDTLTKKELAELLRTELGEPKFSYKFATMSQLMQAMDLLRAIFDKYAGKEGDKDTLTKKELAELLRIEFSGAGPQSKVEMDKFFGMLDNDGDGVVSFEEYVTFVAAITVISTSK</sequence>